<evidence type="ECO:0000256" key="1">
    <source>
        <dbReference type="ARBA" id="ARBA00004123"/>
    </source>
</evidence>
<keyword evidence="3" id="KW-0539">Nucleus</keyword>
<gene>
    <name evidence="10" type="primary">INKA2</name>
</gene>
<dbReference type="Pfam" id="PF15342">
    <property type="entry name" value="FAM212"/>
    <property type="match status" value="1"/>
</dbReference>
<dbReference type="EMBL" id="AFYH01009419">
    <property type="status" value="NOT_ANNOTATED_CDS"/>
    <property type="molecule type" value="Genomic_DNA"/>
</dbReference>
<evidence type="ECO:0000313" key="11">
    <source>
        <dbReference type="Proteomes" id="UP000008672"/>
    </source>
</evidence>
<dbReference type="Gene3D" id="3.30.200.20">
    <property type="entry name" value="Phosphorylase Kinase, domain 1"/>
    <property type="match status" value="1"/>
</dbReference>
<comment type="subunit">
    <text evidence="5">Interacts with PAK4.</text>
</comment>
<dbReference type="PANTHER" id="PTHR28615">
    <property type="entry name" value="PAK4-INHIBITOR INKA1-RELATED"/>
    <property type="match status" value="1"/>
</dbReference>
<dbReference type="AlphaFoldDB" id="H3BGP5"/>
<reference evidence="10" key="3">
    <citation type="submission" date="2025-09" db="UniProtKB">
        <authorList>
            <consortium name="Ensembl"/>
        </authorList>
    </citation>
    <scope>IDENTIFICATION</scope>
</reference>
<reference evidence="11" key="1">
    <citation type="submission" date="2011-08" db="EMBL/GenBank/DDBJ databases">
        <title>The draft genome of Latimeria chalumnae.</title>
        <authorList>
            <person name="Di Palma F."/>
            <person name="Alfoldi J."/>
            <person name="Johnson J."/>
            <person name="Berlin A."/>
            <person name="Gnerre S."/>
            <person name="Jaffe D."/>
            <person name="MacCallum I."/>
            <person name="Young S."/>
            <person name="Walker B.J."/>
            <person name="Lander E."/>
            <person name="Lindblad-Toh K."/>
        </authorList>
    </citation>
    <scope>NUCLEOTIDE SEQUENCE [LARGE SCALE GENOMIC DNA]</scope>
    <source>
        <strain evidence="11">Wild caught</strain>
    </source>
</reference>
<dbReference type="InterPro" id="IPR029267">
    <property type="entry name" value="FAM212"/>
</dbReference>
<evidence type="ECO:0000256" key="2">
    <source>
        <dbReference type="ARBA" id="ARBA00008302"/>
    </source>
</evidence>
<evidence type="ECO:0000256" key="4">
    <source>
        <dbReference type="ARBA" id="ARBA00045406"/>
    </source>
</evidence>
<protein>
    <recommendedName>
        <fullName evidence="7">PAK4-inhibitor INKA2</fullName>
    </recommendedName>
    <alternativeName>
        <fullName evidence="6">PAK4-inhibitor inka2</fullName>
    </alternativeName>
</protein>
<dbReference type="HOGENOM" id="CLU_082435_0_0_1"/>
<dbReference type="InParanoid" id="H3BGP5"/>
<evidence type="ECO:0000256" key="7">
    <source>
        <dbReference type="ARBA" id="ARBA00072461"/>
    </source>
</evidence>
<evidence type="ECO:0000313" key="10">
    <source>
        <dbReference type="Ensembl" id="ENSLACP00000021066.1"/>
    </source>
</evidence>
<dbReference type="eggNOG" id="ENOG502RZNT">
    <property type="taxonomic scope" value="Eukaryota"/>
</dbReference>
<dbReference type="PANTHER" id="PTHR28615:SF2">
    <property type="entry name" value="PAK4-INHIBITOR INKA2"/>
    <property type="match status" value="1"/>
</dbReference>
<comment type="function">
    <text evidence="4">Inhibitor of the serine/threonine-protein kinase PAK4. Acts by binding PAK4 in a substrate-like manner, inhibiting the protein kinase activity.</text>
</comment>
<evidence type="ECO:0000256" key="5">
    <source>
        <dbReference type="ARBA" id="ARBA00046852"/>
    </source>
</evidence>
<feature type="region of interest" description="Disordered" evidence="8">
    <location>
        <begin position="56"/>
        <end position="124"/>
    </location>
</feature>
<reference evidence="10" key="2">
    <citation type="submission" date="2025-08" db="UniProtKB">
        <authorList>
            <consortium name="Ensembl"/>
        </authorList>
    </citation>
    <scope>IDENTIFICATION</scope>
</reference>
<evidence type="ECO:0000259" key="9">
    <source>
        <dbReference type="Pfam" id="PF15342"/>
    </source>
</evidence>
<dbReference type="Ensembl" id="ENSLACT00000021206.1">
    <property type="protein sequence ID" value="ENSLACP00000021066.1"/>
    <property type="gene ID" value="ENSLACG00000018507.1"/>
</dbReference>
<dbReference type="FunFam" id="3.30.200.20:FF:000319">
    <property type="entry name" value="Inka box actin regulator 2"/>
    <property type="match status" value="1"/>
</dbReference>
<feature type="compositionally biased region" description="Basic and acidic residues" evidence="8">
    <location>
        <begin position="74"/>
        <end position="91"/>
    </location>
</feature>
<evidence type="ECO:0000256" key="8">
    <source>
        <dbReference type="SAM" id="MobiDB-lite"/>
    </source>
</evidence>
<proteinExistence type="inferred from homology"/>
<evidence type="ECO:0000256" key="3">
    <source>
        <dbReference type="ARBA" id="ARBA00023242"/>
    </source>
</evidence>
<comment type="similarity">
    <text evidence="2">Belongs to the INKA family.</text>
</comment>
<name>H3BGP5_LATCH</name>
<dbReference type="OMA" id="AENIWAG"/>
<dbReference type="GO" id="GO:0019901">
    <property type="term" value="F:protein kinase binding"/>
    <property type="evidence" value="ECO:0007669"/>
    <property type="project" value="TreeGrafter"/>
</dbReference>
<evidence type="ECO:0000256" key="6">
    <source>
        <dbReference type="ARBA" id="ARBA00070090"/>
    </source>
</evidence>
<comment type="subcellular location">
    <subcellularLocation>
        <location evidence="1">Nucleus</location>
    </subcellularLocation>
</comment>
<dbReference type="GeneTree" id="ENSGT00530000063849"/>
<keyword evidence="11" id="KW-1185">Reference proteome</keyword>
<feature type="domain" description="FAM212" evidence="9">
    <location>
        <begin position="128"/>
        <end position="172"/>
    </location>
</feature>
<dbReference type="GO" id="GO:0030291">
    <property type="term" value="F:protein serine/threonine kinase inhibitor activity"/>
    <property type="evidence" value="ECO:0007669"/>
    <property type="project" value="InterPro"/>
</dbReference>
<sequence>LLLHSTEEDIYVYLYLQLSMKEAGDGLHDQMNCMMGALQELKLLQVQTALEQLEISGGQGNVPDNGWNQGSTNRKGEPKTKQGTNRLDRKSVKAPLKAPTSTTTSKGIQEPMVTSPGDMNFPENKCKDYGVSDDTSDWTSSLMSQGRNRQPLVLGDNIFADLVGNWLDLPELEKKSEKHENCLTITRPQEFYKKFSLTTNIFKKFLRTVKPDKDKLLKEKPCWLPQEDPETELSKRSKKNRMKGTFYFPFHANPQNAYNKNGNTKKSPEVIDKDQPAFDMNTAVWV</sequence>
<dbReference type="FunCoup" id="H3BGP5">
    <property type="interactions" value="1327"/>
</dbReference>
<accession>H3BGP5</accession>
<dbReference type="Bgee" id="ENSLACG00000018507">
    <property type="expression patterns" value="Expressed in post-anal tail muscle and 3 other cell types or tissues"/>
</dbReference>
<organism evidence="10 11">
    <name type="scientific">Latimeria chalumnae</name>
    <name type="common">Coelacanth</name>
    <dbReference type="NCBI Taxonomy" id="7897"/>
    <lineage>
        <taxon>Eukaryota</taxon>
        <taxon>Metazoa</taxon>
        <taxon>Chordata</taxon>
        <taxon>Craniata</taxon>
        <taxon>Vertebrata</taxon>
        <taxon>Euteleostomi</taxon>
        <taxon>Coelacanthiformes</taxon>
        <taxon>Coelacanthidae</taxon>
        <taxon>Latimeria</taxon>
    </lineage>
</organism>
<dbReference type="Proteomes" id="UP000008672">
    <property type="component" value="Unassembled WGS sequence"/>
</dbReference>
<dbReference type="GO" id="GO:0005634">
    <property type="term" value="C:nucleus"/>
    <property type="evidence" value="ECO:0007669"/>
    <property type="project" value="UniProtKB-SubCell"/>
</dbReference>
<dbReference type="InterPro" id="IPR039201">
    <property type="entry name" value="Inka"/>
</dbReference>